<dbReference type="Proteomes" id="UP001172756">
    <property type="component" value="Unassembled WGS sequence"/>
</dbReference>
<dbReference type="CDD" id="cd00609">
    <property type="entry name" value="AAT_like"/>
    <property type="match status" value="1"/>
</dbReference>
<dbReference type="InterPro" id="IPR015421">
    <property type="entry name" value="PyrdxlP-dep_Trfase_major"/>
</dbReference>
<evidence type="ECO:0000256" key="5">
    <source>
        <dbReference type="ARBA" id="ARBA00023163"/>
    </source>
</evidence>
<accession>A0AB35MFZ0</accession>
<keyword evidence="2" id="KW-0663">Pyridoxal phosphate</keyword>
<proteinExistence type="inferred from homology"/>
<dbReference type="PANTHER" id="PTHR46577:SF1">
    <property type="entry name" value="HTH-TYPE TRANSCRIPTIONAL REGULATORY PROTEIN GABR"/>
    <property type="match status" value="1"/>
</dbReference>
<dbReference type="SUPFAM" id="SSF46785">
    <property type="entry name" value="Winged helix' DNA-binding domain"/>
    <property type="match status" value="1"/>
</dbReference>
<dbReference type="Pfam" id="PF00392">
    <property type="entry name" value="GntR"/>
    <property type="match status" value="1"/>
</dbReference>
<dbReference type="InterPro" id="IPR015424">
    <property type="entry name" value="PyrdxlP-dep_Trfase"/>
</dbReference>
<dbReference type="InterPro" id="IPR004839">
    <property type="entry name" value="Aminotransferase_I/II_large"/>
</dbReference>
<name>A0AB35MFZ0_9MICO</name>
<dbReference type="Gene3D" id="1.10.10.10">
    <property type="entry name" value="Winged helix-like DNA-binding domain superfamily/Winged helix DNA-binding domain"/>
    <property type="match status" value="1"/>
</dbReference>
<evidence type="ECO:0000256" key="3">
    <source>
        <dbReference type="ARBA" id="ARBA00023015"/>
    </source>
</evidence>
<sequence length="466" mass="49282">MRTTADQLSGVLDHWRSGTGPLYQQLADAIVALAEAGSLEHGARMPSERALATRLHLSRNTVTAAYQRLRDQGWLDASPGSAPRLGTRSRGVSALTAQDRFSRILVGQQEPLVALNTASPPPAPVVAEALARPEAFLGGLAAIGNGYAALGDRDLTLAITDHLRASGVPARPDEVVVTAGAQQALWLALTALAGPSTPVALEGVTYPGVFDAIAAAGSRPFALPMTERGLDVDGAVKMLRAALPDVAYVTTFNNPTGTALAEEQTVRLLEAAAASETTVIDDRTIGELALDGRRRRPFASLGTRASVVTIGGMSKVFWGGLRIGWLHTNATLAAQLRHRRAAMDLGSPALFQRMGAVMLREHFDAALAWRLDSLRESLAATEAAIGEAGLDWEHVRPAGGPSLWVRMPGVSAERFAERAERAGVPVVAGAAFCVVPGQGSDRFRLPFYLPPEQMRLGIKTLAERAA</sequence>
<reference evidence="7 8" key="1">
    <citation type="submission" date="2023-06" db="EMBL/GenBank/DDBJ databases">
        <title>SYSU T0a273.</title>
        <authorList>
            <person name="Gao L."/>
            <person name="Fang B.-Z."/>
            <person name="Li W.-J."/>
        </authorList>
    </citation>
    <scope>NUCLEOTIDE SEQUENCE [LARGE SCALE GENOMIC DNA]</scope>
    <source>
        <strain evidence="7 8">SYSU T0a273</strain>
    </source>
</reference>
<dbReference type="AlphaFoldDB" id="A0AB35MFZ0"/>
<keyword evidence="5" id="KW-0804">Transcription</keyword>
<dbReference type="Gene3D" id="3.90.1150.10">
    <property type="entry name" value="Aspartate Aminotransferase, domain 1"/>
    <property type="match status" value="1"/>
</dbReference>
<dbReference type="RefSeq" id="WP_301159771.1">
    <property type="nucleotide sequence ID" value="NZ_JAUHQB010000002.1"/>
</dbReference>
<comment type="similarity">
    <text evidence="1">In the C-terminal section; belongs to the class-I pyridoxal-phosphate-dependent aminotransferase family.</text>
</comment>
<evidence type="ECO:0000313" key="7">
    <source>
        <dbReference type="EMBL" id="MDN4482699.1"/>
    </source>
</evidence>
<dbReference type="InterPro" id="IPR000524">
    <property type="entry name" value="Tscrpt_reg_HTH_GntR"/>
</dbReference>
<evidence type="ECO:0000256" key="4">
    <source>
        <dbReference type="ARBA" id="ARBA00023125"/>
    </source>
</evidence>
<dbReference type="InterPro" id="IPR015422">
    <property type="entry name" value="PyrdxlP-dep_Trfase_small"/>
</dbReference>
<dbReference type="GO" id="GO:0030170">
    <property type="term" value="F:pyridoxal phosphate binding"/>
    <property type="evidence" value="ECO:0007669"/>
    <property type="project" value="InterPro"/>
</dbReference>
<dbReference type="PANTHER" id="PTHR46577">
    <property type="entry name" value="HTH-TYPE TRANSCRIPTIONAL REGULATORY PROTEIN GABR"/>
    <property type="match status" value="1"/>
</dbReference>
<comment type="caution">
    <text evidence="7">The sequence shown here is derived from an EMBL/GenBank/DDBJ whole genome shotgun (WGS) entry which is preliminary data.</text>
</comment>
<dbReference type="GO" id="GO:0003700">
    <property type="term" value="F:DNA-binding transcription factor activity"/>
    <property type="evidence" value="ECO:0007669"/>
    <property type="project" value="InterPro"/>
</dbReference>
<dbReference type="Gene3D" id="3.40.640.10">
    <property type="entry name" value="Type I PLP-dependent aspartate aminotransferase-like (Major domain)"/>
    <property type="match status" value="1"/>
</dbReference>
<dbReference type="InterPro" id="IPR036390">
    <property type="entry name" value="WH_DNA-bd_sf"/>
</dbReference>
<evidence type="ECO:0000256" key="2">
    <source>
        <dbReference type="ARBA" id="ARBA00022898"/>
    </source>
</evidence>
<keyword evidence="7" id="KW-0808">Transferase</keyword>
<keyword evidence="7" id="KW-0032">Aminotransferase</keyword>
<dbReference type="GO" id="GO:0008483">
    <property type="term" value="F:transaminase activity"/>
    <property type="evidence" value="ECO:0007669"/>
    <property type="project" value="UniProtKB-KW"/>
</dbReference>
<dbReference type="SMART" id="SM00345">
    <property type="entry name" value="HTH_GNTR"/>
    <property type="match status" value="1"/>
</dbReference>
<keyword evidence="4" id="KW-0238">DNA-binding</keyword>
<feature type="domain" description="HTH gntR-type" evidence="6">
    <location>
        <begin position="20"/>
        <end position="88"/>
    </location>
</feature>
<gene>
    <name evidence="7" type="ORF">QQ002_03990</name>
</gene>
<organism evidence="7 8">
    <name type="scientific">Demequina lignilytica</name>
    <dbReference type="NCBI Taxonomy" id="3051663"/>
    <lineage>
        <taxon>Bacteria</taxon>
        <taxon>Bacillati</taxon>
        <taxon>Actinomycetota</taxon>
        <taxon>Actinomycetes</taxon>
        <taxon>Micrococcales</taxon>
        <taxon>Demequinaceae</taxon>
        <taxon>Demequina</taxon>
    </lineage>
</organism>
<evidence type="ECO:0000256" key="1">
    <source>
        <dbReference type="ARBA" id="ARBA00005384"/>
    </source>
</evidence>
<dbReference type="CDD" id="cd07377">
    <property type="entry name" value="WHTH_GntR"/>
    <property type="match status" value="1"/>
</dbReference>
<dbReference type="GO" id="GO:0003677">
    <property type="term" value="F:DNA binding"/>
    <property type="evidence" value="ECO:0007669"/>
    <property type="project" value="UniProtKB-KW"/>
</dbReference>
<evidence type="ECO:0000313" key="8">
    <source>
        <dbReference type="Proteomes" id="UP001172756"/>
    </source>
</evidence>
<dbReference type="PRINTS" id="PR00035">
    <property type="entry name" value="HTHGNTR"/>
</dbReference>
<protein>
    <submittedName>
        <fullName evidence="7">PLP-dependent aminotransferase family protein</fullName>
    </submittedName>
</protein>
<evidence type="ECO:0000259" key="6">
    <source>
        <dbReference type="PROSITE" id="PS50949"/>
    </source>
</evidence>
<dbReference type="Pfam" id="PF00155">
    <property type="entry name" value="Aminotran_1_2"/>
    <property type="match status" value="1"/>
</dbReference>
<dbReference type="PROSITE" id="PS50949">
    <property type="entry name" value="HTH_GNTR"/>
    <property type="match status" value="1"/>
</dbReference>
<dbReference type="EMBL" id="JAUHQB010000002">
    <property type="protein sequence ID" value="MDN4482699.1"/>
    <property type="molecule type" value="Genomic_DNA"/>
</dbReference>
<keyword evidence="3" id="KW-0805">Transcription regulation</keyword>
<dbReference type="InterPro" id="IPR036388">
    <property type="entry name" value="WH-like_DNA-bd_sf"/>
</dbReference>
<dbReference type="InterPro" id="IPR051446">
    <property type="entry name" value="HTH_trans_reg/aminotransferase"/>
</dbReference>
<dbReference type="SUPFAM" id="SSF53383">
    <property type="entry name" value="PLP-dependent transferases"/>
    <property type="match status" value="1"/>
</dbReference>